<dbReference type="EMBL" id="PZKL01000046">
    <property type="protein sequence ID" value="PTH78808.1"/>
    <property type="molecule type" value="Genomic_DNA"/>
</dbReference>
<protein>
    <recommendedName>
        <fullName evidence="2">Protein CR006 P-loop domain-containing protein</fullName>
    </recommendedName>
</protein>
<feature type="domain" description="Protein CR006 P-loop" evidence="2">
    <location>
        <begin position="10"/>
        <end position="699"/>
    </location>
</feature>
<dbReference type="Proteomes" id="UP000241986">
    <property type="component" value="Unassembled WGS sequence"/>
</dbReference>
<dbReference type="AlphaFoldDB" id="A0A2T4MW33"/>
<gene>
    <name evidence="3" type="ORF">DAA48_23360</name>
</gene>
<dbReference type="Pfam" id="PF13166">
    <property type="entry name" value="AAA_13"/>
    <property type="match status" value="1"/>
</dbReference>
<evidence type="ECO:0000259" key="2">
    <source>
        <dbReference type="Pfam" id="PF13166"/>
    </source>
</evidence>
<evidence type="ECO:0000313" key="3">
    <source>
        <dbReference type="EMBL" id="PTH78808.1"/>
    </source>
</evidence>
<proteinExistence type="predicted"/>
<dbReference type="SUPFAM" id="SSF52540">
    <property type="entry name" value="P-loop containing nucleoside triphosphate hydrolases"/>
    <property type="match status" value="1"/>
</dbReference>
<organism evidence="3 4">
    <name type="scientific">Aeromonas veronii</name>
    <dbReference type="NCBI Taxonomy" id="654"/>
    <lineage>
        <taxon>Bacteria</taxon>
        <taxon>Pseudomonadati</taxon>
        <taxon>Pseudomonadota</taxon>
        <taxon>Gammaproteobacteria</taxon>
        <taxon>Aeromonadales</taxon>
        <taxon>Aeromonadaceae</taxon>
        <taxon>Aeromonas</taxon>
    </lineage>
</organism>
<dbReference type="Gene3D" id="3.40.50.300">
    <property type="entry name" value="P-loop containing nucleotide triphosphate hydrolases"/>
    <property type="match status" value="2"/>
</dbReference>
<feature type="coiled-coil region" evidence="1">
    <location>
        <begin position="369"/>
        <end position="396"/>
    </location>
</feature>
<dbReference type="InterPro" id="IPR026866">
    <property type="entry name" value="CR006_AAA"/>
</dbReference>
<reference evidence="3 4" key="1">
    <citation type="submission" date="2018-03" db="EMBL/GenBank/DDBJ databases">
        <title>Aeromonas veronii whole genome sequencing and analysis.</title>
        <authorList>
            <person name="Xie H."/>
            <person name="Liu T."/>
            <person name="Wang K."/>
        </authorList>
    </citation>
    <scope>NUCLEOTIDE SEQUENCE [LARGE SCALE GENOMIC DNA]</scope>
    <source>
        <strain evidence="3 4">XH.VA.1</strain>
    </source>
</reference>
<dbReference type="InterPro" id="IPR027417">
    <property type="entry name" value="P-loop_NTPase"/>
</dbReference>
<evidence type="ECO:0000256" key="1">
    <source>
        <dbReference type="SAM" id="Coils"/>
    </source>
</evidence>
<sequence length="720" mass="82898">MITNIVLDNVASYRSKTELKTEKKVNIIYGLNGSGKSTFSNYFYNSENTKYQQCSHIGTHETVLVYNQKFIQDNFYAKDTLNGIFSLSKENKEAKEKVEEITLELDKISQDKKQLQKDIDELRSKIAQAKENAQNKTWEIKTNYAGGDRVLEFCLKGKMGGKEPLFNHLCSIPLPTSKPSKTIANLKEEASAIDGELAIKHTQLKNLGMFNLPSEDLISLNEIIVGSEDSPVSKLISTLKNSDWVSEGLKYLEKIDGPQCPFCQSETITDELAKQIHDYFDETYIESVNNIKSIQARYNSIIDGIPSLDDYKESQFSTEYIVKLNEYHARLTKETSANLELIKQKIANPSLQVTLTDVSSPVKQFNLVIDSINKLINEHNARIDNSTNELNRIKDEFWNILRYEYDQTISSFNDIQKITSKAITDKTKEETAIIVLEEAKDAERAEHQKSTVNIDDAILNINQGLIDIGITDFFIEKHESELYKIVRTGSNSKIFSSLSEGEKMIISFLYFRELIRGKQNATEGKLKKIAIIDDPVSSLSHIFVYNIGQLLKNDFFNSTEIEQVFVLTHSLYFFYELADANHERRELNQNLFRLSKNASGSSISSMKYEEIQNDYQSYWSVINDEKQPPALIANCMRNIIEYFFNFVQKADLSNVIQKPELKNVRFQSFLRYINRESHSLGQNIFDFKEFNYNDFKEGLRLVFEHTGYPEHYKKMSKIRT</sequence>
<feature type="coiled-coil region" evidence="1">
    <location>
        <begin position="84"/>
        <end position="139"/>
    </location>
</feature>
<name>A0A2T4MW33_AERVE</name>
<keyword evidence="1" id="KW-0175">Coiled coil</keyword>
<accession>A0A2T4MW33</accession>
<dbReference type="RefSeq" id="WP_107684957.1">
    <property type="nucleotide sequence ID" value="NZ_CAWQUB010000001.1"/>
</dbReference>
<evidence type="ECO:0000313" key="4">
    <source>
        <dbReference type="Proteomes" id="UP000241986"/>
    </source>
</evidence>
<comment type="caution">
    <text evidence="3">The sequence shown here is derived from an EMBL/GenBank/DDBJ whole genome shotgun (WGS) entry which is preliminary data.</text>
</comment>